<organism evidence="1 2">
    <name type="scientific">Coemansia helicoidea</name>
    <dbReference type="NCBI Taxonomy" id="1286919"/>
    <lineage>
        <taxon>Eukaryota</taxon>
        <taxon>Fungi</taxon>
        <taxon>Fungi incertae sedis</taxon>
        <taxon>Zoopagomycota</taxon>
        <taxon>Kickxellomycotina</taxon>
        <taxon>Kickxellomycetes</taxon>
        <taxon>Kickxellales</taxon>
        <taxon>Kickxellaceae</taxon>
        <taxon>Coemansia</taxon>
    </lineage>
</organism>
<reference evidence="1" key="1">
    <citation type="submission" date="2022-07" db="EMBL/GenBank/DDBJ databases">
        <title>Phylogenomic reconstructions and comparative analyses of Kickxellomycotina fungi.</title>
        <authorList>
            <person name="Reynolds N.K."/>
            <person name="Stajich J.E."/>
            <person name="Barry K."/>
            <person name="Grigoriev I.V."/>
            <person name="Crous P."/>
            <person name="Smith M.E."/>
        </authorList>
    </citation>
    <scope>NUCLEOTIDE SEQUENCE</scope>
    <source>
        <strain evidence="1">BCRC 34780</strain>
    </source>
</reference>
<proteinExistence type="predicted"/>
<evidence type="ECO:0000313" key="1">
    <source>
        <dbReference type="EMBL" id="KAJ2793700.1"/>
    </source>
</evidence>
<feature type="non-terminal residue" evidence="1">
    <location>
        <position position="340"/>
    </location>
</feature>
<evidence type="ECO:0000313" key="2">
    <source>
        <dbReference type="Proteomes" id="UP001140087"/>
    </source>
</evidence>
<sequence>MDNGMIDARALIDAFSDPDPLDPGAATGGLSRPGSTLSMGAGDRSAYASPRMGATLGLAMPRLAALPLGPSPRRAGRESRPETPSGRRTPGRRPRPRHAYAQRRPMSEHPNHFCFAKHAGIPLGDLLFSSYVSPIVPGVSRAAHARASAVERKLRHKRSLSVAAAAAAKKPPPPAAAADNPSADSGGKCWLGAVPVLGPLWNRLPSPMSALSRVPAIPGMVARTLGLGAAAATAAVVTGEADTRRPDDDAAQTPRGPTQGQFRRFDRIRRRLVYRNPSIHALVHYIAVDHATRSVVLACRGTLGISDLFIDMLCEYEAVSLPAHAAAMAAPTELRAHSGM</sequence>
<dbReference type="EMBL" id="JANBUN010002779">
    <property type="protein sequence ID" value="KAJ2793700.1"/>
    <property type="molecule type" value="Genomic_DNA"/>
</dbReference>
<gene>
    <name evidence="1" type="ORF">H4R21_005788</name>
</gene>
<accession>A0ACC1KRE7</accession>
<protein>
    <submittedName>
        <fullName evidence="1">Uncharacterized protein</fullName>
    </submittedName>
</protein>
<name>A0ACC1KRE7_9FUNG</name>
<dbReference type="Proteomes" id="UP001140087">
    <property type="component" value="Unassembled WGS sequence"/>
</dbReference>
<comment type="caution">
    <text evidence="1">The sequence shown here is derived from an EMBL/GenBank/DDBJ whole genome shotgun (WGS) entry which is preliminary data.</text>
</comment>
<keyword evidence="2" id="KW-1185">Reference proteome</keyword>